<dbReference type="Pfam" id="PF07859">
    <property type="entry name" value="Abhydrolase_3"/>
    <property type="match status" value="1"/>
</dbReference>
<dbReference type="GO" id="GO:0005737">
    <property type="term" value="C:cytoplasm"/>
    <property type="evidence" value="ECO:0007669"/>
    <property type="project" value="UniProtKB-ARBA"/>
</dbReference>
<keyword evidence="2" id="KW-0540">Nuclease</keyword>
<feature type="domain" description="Alpha/beta hydrolase fold-3" evidence="6">
    <location>
        <begin position="132"/>
        <end position="344"/>
    </location>
</feature>
<dbReference type="Gene3D" id="3.40.50.1010">
    <property type="entry name" value="5'-nuclease"/>
    <property type="match status" value="1"/>
</dbReference>
<dbReference type="InterPro" id="IPR013094">
    <property type="entry name" value="AB_hydrolase_3"/>
</dbReference>
<keyword evidence="10" id="KW-1185">Reference proteome</keyword>
<dbReference type="SUPFAM" id="SSF144206">
    <property type="entry name" value="NOB1 zinc finger-like"/>
    <property type="match status" value="1"/>
</dbReference>
<dbReference type="AlphaFoldDB" id="A0A553HPK7"/>
<feature type="compositionally biased region" description="Low complexity" evidence="5">
    <location>
        <begin position="494"/>
        <end position="510"/>
    </location>
</feature>
<dbReference type="InterPro" id="IPR039907">
    <property type="entry name" value="NOB1"/>
</dbReference>
<feature type="domain" description="Nin one binding (NOB1) Zn-ribbon-like" evidence="7">
    <location>
        <begin position="799"/>
        <end position="870"/>
    </location>
</feature>
<dbReference type="InterPro" id="IPR029058">
    <property type="entry name" value="AB_hydrolase_fold"/>
</dbReference>
<dbReference type="PANTHER" id="PTHR12814">
    <property type="entry name" value="RNA-BINDING PROTEIN NOB1"/>
    <property type="match status" value="1"/>
</dbReference>
<evidence type="ECO:0000259" key="6">
    <source>
        <dbReference type="Pfam" id="PF07859"/>
    </source>
</evidence>
<evidence type="ECO:0000259" key="7">
    <source>
        <dbReference type="Pfam" id="PF08772"/>
    </source>
</evidence>
<evidence type="ECO:0000313" key="10">
    <source>
        <dbReference type="Proteomes" id="UP000319160"/>
    </source>
</evidence>
<dbReference type="Pfam" id="PF17146">
    <property type="entry name" value="PIN_6"/>
    <property type="match status" value="1"/>
</dbReference>
<feature type="region of interest" description="Disordered" evidence="5">
    <location>
        <begin position="901"/>
        <end position="949"/>
    </location>
</feature>
<dbReference type="GO" id="GO:0046872">
    <property type="term" value="F:metal ion binding"/>
    <property type="evidence" value="ECO:0007669"/>
    <property type="project" value="UniProtKB-KW"/>
</dbReference>
<evidence type="ECO:0008006" key="11">
    <source>
        <dbReference type="Google" id="ProtNLM"/>
    </source>
</evidence>
<dbReference type="Pfam" id="PF08772">
    <property type="entry name" value="Zn_ribbon_NOB1"/>
    <property type="match status" value="1"/>
</dbReference>
<comment type="similarity">
    <text evidence="1">Belongs to the NOB1 family.</text>
</comment>
<proteinExistence type="inferred from homology"/>
<protein>
    <recommendedName>
        <fullName evidence="11">20S-pre-rRNA D-site endonuclease NOB1</fullName>
    </recommendedName>
</protein>
<evidence type="ECO:0000256" key="5">
    <source>
        <dbReference type="SAM" id="MobiDB-lite"/>
    </source>
</evidence>
<dbReference type="Gene3D" id="3.40.50.1820">
    <property type="entry name" value="alpha/beta hydrolase"/>
    <property type="match status" value="1"/>
</dbReference>
<gene>
    <name evidence="9" type="ORF">FHL15_009157</name>
</gene>
<feature type="region of interest" description="Disordered" evidence="5">
    <location>
        <begin position="621"/>
        <end position="693"/>
    </location>
</feature>
<organism evidence="9 10">
    <name type="scientific">Xylaria flabelliformis</name>
    <dbReference type="NCBI Taxonomy" id="2512241"/>
    <lineage>
        <taxon>Eukaryota</taxon>
        <taxon>Fungi</taxon>
        <taxon>Dikarya</taxon>
        <taxon>Ascomycota</taxon>
        <taxon>Pezizomycotina</taxon>
        <taxon>Sordariomycetes</taxon>
        <taxon>Xylariomycetidae</taxon>
        <taxon>Xylariales</taxon>
        <taxon>Xylariaceae</taxon>
        <taxon>Xylaria</taxon>
    </lineage>
</organism>
<reference evidence="10" key="1">
    <citation type="submission" date="2019-06" db="EMBL/GenBank/DDBJ databases">
        <title>Draft genome sequence of the griseofulvin-producing fungus Xylaria cubensis strain G536.</title>
        <authorList>
            <person name="Mead M.E."/>
            <person name="Raja H.A."/>
            <person name="Steenwyk J.L."/>
            <person name="Knowles S.L."/>
            <person name="Oberlies N.H."/>
            <person name="Rokas A."/>
        </authorList>
    </citation>
    <scope>NUCLEOTIDE SEQUENCE [LARGE SCALE GENOMIC DNA]</scope>
    <source>
        <strain evidence="10">G536</strain>
    </source>
</reference>
<feature type="domain" description="Ribonuclease PIN" evidence="8">
    <location>
        <begin position="516"/>
        <end position="607"/>
    </location>
</feature>
<feature type="compositionally biased region" description="Basic and acidic residues" evidence="5">
    <location>
        <begin position="901"/>
        <end position="914"/>
    </location>
</feature>
<keyword evidence="3" id="KW-0479">Metal-binding</keyword>
<dbReference type="InterPro" id="IPR014881">
    <property type="entry name" value="NOB1_Zn-bd"/>
</dbReference>
<evidence type="ECO:0000259" key="8">
    <source>
        <dbReference type="Pfam" id="PF17146"/>
    </source>
</evidence>
<accession>A0A553HPK7</accession>
<feature type="compositionally biased region" description="Low complexity" evidence="5">
    <location>
        <begin position="720"/>
        <end position="731"/>
    </location>
</feature>
<dbReference type="SUPFAM" id="SSF53474">
    <property type="entry name" value="alpha/beta-Hydrolases"/>
    <property type="match status" value="1"/>
</dbReference>
<dbReference type="InterPro" id="IPR036283">
    <property type="entry name" value="NOB1_Zf-like_sf"/>
</dbReference>
<evidence type="ECO:0000256" key="4">
    <source>
        <dbReference type="ARBA" id="ARBA00022801"/>
    </source>
</evidence>
<evidence type="ECO:0000256" key="1">
    <source>
        <dbReference type="ARBA" id="ARBA00005858"/>
    </source>
</evidence>
<dbReference type="GO" id="GO:0030490">
    <property type="term" value="P:maturation of SSU-rRNA"/>
    <property type="evidence" value="ECO:0007669"/>
    <property type="project" value="TreeGrafter"/>
</dbReference>
<dbReference type="EMBL" id="VFLP01000061">
    <property type="protein sequence ID" value="TRX89885.1"/>
    <property type="molecule type" value="Genomic_DNA"/>
</dbReference>
<dbReference type="GO" id="GO:0030688">
    <property type="term" value="C:preribosome, small subunit precursor"/>
    <property type="evidence" value="ECO:0007669"/>
    <property type="project" value="TreeGrafter"/>
</dbReference>
<name>A0A553HPK7_9PEZI</name>
<dbReference type="STRING" id="2512241.A0A553HPK7"/>
<dbReference type="GO" id="GO:0016787">
    <property type="term" value="F:hydrolase activity"/>
    <property type="evidence" value="ECO:0007669"/>
    <property type="project" value="UniProtKB-KW"/>
</dbReference>
<dbReference type="GO" id="GO:0004521">
    <property type="term" value="F:RNA endonuclease activity"/>
    <property type="evidence" value="ECO:0007669"/>
    <property type="project" value="TreeGrafter"/>
</dbReference>
<dbReference type="FunFam" id="3.40.50.1010:FF:000020">
    <property type="entry name" value="20S-pre-rRNA D-site endonuclease NOB1"/>
    <property type="match status" value="1"/>
</dbReference>
<sequence>MANGAKQSLLSYQPLRFLFQLSYFATIIPRLPYYFLVSLVPSLRPNPTWGIKQSFMTRLASPILDLASRVAITETLTLDKGKEGDRFQTLKPSTLDVYKGPLVHETVKPATIGGTWSPHAPGADVKGKTIALYFHGGAFIQGDGRDAGCGPAAKRLLRKGGADVVFSVQYRLSGYGGLNPFPAALQDAVSSYLFLLNELHVPADQIVVVGDSAGGNLATAFLRYLHEFGVEIDVPAPRCAILLSPWVAPFQYDMSRNPHRGTDFLPSSFPRWGAHAYANSWPDTVSDPYITPLGNPFPTPVPTFVNAASDEVLYEDIVRFAKEMAGVSGNVVELNYEKDAVHDTFLSAELLGFEESAWDVAAKIGEFTMRNAVLTKTLETSPRLITDAPEMTRLYGQSGLVDYPADIKVKFANVTHRVFAPVNEEHNTNLAKPKIQIPRYIKDFERSGNVVIQDEDVGSQGHTEASQTRQARPDKTTQQIYEFRMATTEDSQNAPTASAPETTPTETTPSKPIHALILDAGPLIKNDPPVSTLLAQADELYTLPSVVSEIRDAATRSRVETTLLPFLKLRSPRPASIKFITDFARRTGDLEVLSKPDIHLMALAYELECELNGGDWRLRKTPGQKGVNGKSPAHIEKEKVDAANNPDVAGEASIEGTQGAEESQKAEENTTEETPSSDPAVAVEASTEETQPIIEQETITQTLDSLSLEQLATPTVDFATENTTTEDTTTQEAEEEDDDDDGWITPSNLKKHQVKDRLAQPEQPAQRVLKVALLTSDYAMQNVLLRINLNLVSSGLARITRVKTWVLRCHGCFQITRDTAKQFCPRCGQATLTRVSCATDAAGNFTVYLKKNFQWNNRGNVYSVPKPVHGSANGKARGPGGGKNGWGRELIFAEDQKEYERKATEQKRARQRDLMDEDYLPGILSGNRQSGPGKIRVGAGRNINSKKRF</sequence>
<feature type="compositionally biased region" description="Acidic residues" evidence="5">
    <location>
        <begin position="732"/>
        <end position="742"/>
    </location>
</feature>
<keyword evidence="4" id="KW-0378">Hydrolase</keyword>
<evidence type="ECO:0000313" key="9">
    <source>
        <dbReference type="EMBL" id="TRX89885.1"/>
    </source>
</evidence>
<feature type="region of interest" description="Disordered" evidence="5">
    <location>
        <begin position="714"/>
        <end position="747"/>
    </location>
</feature>
<dbReference type="Gene3D" id="6.20.210.10">
    <property type="entry name" value="Nin one binding (NOB1), Zn-ribbon-like"/>
    <property type="match status" value="1"/>
</dbReference>
<dbReference type="InterPro" id="IPR033411">
    <property type="entry name" value="Ribonuclease_PIN"/>
</dbReference>
<dbReference type="OrthoDB" id="2152029at2759"/>
<dbReference type="CDD" id="cd09876">
    <property type="entry name" value="PIN_Nob1-like"/>
    <property type="match status" value="1"/>
</dbReference>
<evidence type="ECO:0000256" key="3">
    <source>
        <dbReference type="ARBA" id="ARBA00022723"/>
    </source>
</evidence>
<comment type="caution">
    <text evidence="9">The sequence shown here is derived from an EMBL/GenBank/DDBJ whole genome shotgun (WGS) entry which is preliminary data.</text>
</comment>
<feature type="region of interest" description="Disordered" evidence="5">
    <location>
        <begin position="454"/>
        <end position="511"/>
    </location>
</feature>
<dbReference type="GO" id="GO:0031981">
    <property type="term" value="C:nuclear lumen"/>
    <property type="evidence" value="ECO:0007669"/>
    <property type="project" value="UniProtKB-ARBA"/>
</dbReference>
<feature type="compositionally biased region" description="Polar residues" evidence="5">
    <location>
        <begin position="460"/>
        <end position="480"/>
    </location>
</feature>
<evidence type="ECO:0000256" key="2">
    <source>
        <dbReference type="ARBA" id="ARBA00022722"/>
    </source>
</evidence>
<dbReference type="PANTHER" id="PTHR12814:SF2">
    <property type="entry name" value="RNA-BINDING PROTEIN NOB1"/>
    <property type="match status" value="1"/>
</dbReference>
<dbReference type="Proteomes" id="UP000319160">
    <property type="component" value="Unassembled WGS sequence"/>
</dbReference>